<sequence>MHVFLKAAMEEETVSAIEDDTMSETTEDFKWSSPNQSSHEQKQRNGGREFPQKFKGAVPQPNGNCEAQIYANHQRVWLGTFKSETEAVMAYDSASIKELTPSDVGKLNRLVVSKKYAVKFFPPMSEDTEENTGGGKVDEVCLFFYDRMMRLWKFRYCYWKSSKSFVFTRAWNRFVKEKGLNDNNDIISTYVMVKKERKKANPSMLLT</sequence>
<accession>A0ACC0LH35</accession>
<reference evidence="1" key="1">
    <citation type="submission" date="2022-02" db="EMBL/GenBank/DDBJ databases">
        <title>Plant Genome Project.</title>
        <authorList>
            <person name="Zhang R.-G."/>
        </authorList>
    </citation>
    <scope>NUCLEOTIDE SEQUENCE</scope>
    <source>
        <strain evidence="1">AT1</strain>
    </source>
</reference>
<dbReference type="Proteomes" id="UP001062846">
    <property type="component" value="Chromosome 12"/>
</dbReference>
<evidence type="ECO:0000313" key="2">
    <source>
        <dbReference type="Proteomes" id="UP001062846"/>
    </source>
</evidence>
<gene>
    <name evidence="1" type="ORF">RHMOL_Rhmol12G0111600</name>
</gene>
<organism evidence="1 2">
    <name type="scientific">Rhododendron molle</name>
    <name type="common">Chinese azalea</name>
    <name type="synonym">Azalea mollis</name>
    <dbReference type="NCBI Taxonomy" id="49168"/>
    <lineage>
        <taxon>Eukaryota</taxon>
        <taxon>Viridiplantae</taxon>
        <taxon>Streptophyta</taxon>
        <taxon>Embryophyta</taxon>
        <taxon>Tracheophyta</taxon>
        <taxon>Spermatophyta</taxon>
        <taxon>Magnoliopsida</taxon>
        <taxon>eudicotyledons</taxon>
        <taxon>Gunneridae</taxon>
        <taxon>Pentapetalae</taxon>
        <taxon>asterids</taxon>
        <taxon>Ericales</taxon>
        <taxon>Ericaceae</taxon>
        <taxon>Ericoideae</taxon>
        <taxon>Rhodoreae</taxon>
        <taxon>Rhododendron</taxon>
    </lineage>
</organism>
<comment type="caution">
    <text evidence="1">The sequence shown here is derived from an EMBL/GenBank/DDBJ whole genome shotgun (WGS) entry which is preliminary data.</text>
</comment>
<proteinExistence type="predicted"/>
<dbReference type="EMBL" id="CM046399">
    <property type="protein sequence ID" value="KAI8527925.1"/>
    <property type="molecule type" value="Genomic_DNA"/>
</dbReference>
<protein>
    <submittedName>
        <fullName evidence="1">Uncharacterized protein</fullName>
    </submittedName>
</protein>
<keyword evidence="2" id="KW-1185">Reference proteome</keyword>
<name>A0ACC0LH35_RHOML</name>
<evidence type="ECO:0000313" key="1">
    <source>
        <dbReference type="EMBL" id="KAI8527925.1"/>
    </source>
</evidence>